<accession>A0A0E9Q6S7</accession>
<protein>
    <submittedName>
        <fullName evidence="2">Uncharacterized protein</fullName>
    </submittedName>
</protein>
<dbReference type="EMBL" id="GBXM01096355">
    <property type="protein sequence ID" value="JAH12222.1"/>
    <property type="molecule type" value="Transcribed_RNA"/>
</dbReference>
<evidence type="ECO:0000256" key="1">
    <source>
        <dbReference type="SAM" id="MobiDB-lite"/>
    </source>
</evidence>
<dbReference type="AlphaFoldDB" id="A0A0E9Q6S7"/>
<organism evidence="2">
    <name type="scientific">Anguilla anguilla</name>
    <name type="common">European freshwater eel</name>
    <name type="synonym">Muraena anguilla</name>
    <dbReference type="NCBI Taxonomy" id="7936"/>
    <lineage>
        <taxon>Eukaryota</taxon>
        <taxon>Metazoa</taxon>
        <taxon>Chordata</taxon>
        <taxon>Craniata</taxon>
        <taxon>Vertebrata</taxon>
        <taxon>Euteleostomi</taxon>
        <taxon>Actinopterygii</taxon>
        <taxon>Neopterygii</taxon>
        <taxon>Teleostei</taxon>
        <taxon>Anguilliformes</taxon>
        <taxon>Anguillidae</taxon>
        <taxon>Anguilla</taxon>
    </lineage>
</organism>
<feature type="region of interest" description="Disordered" evidence="1">
    <location>
        <begin position="1"/>
        <end position="21"/>
    </location>
</feature>
<reference evidence="2" key="2">
    <citation type="journal article" date="2015" name="Fish Shellfish Immunol.">
        <title>Early steps in the European eel (Anguilla anguilla)-Vibrio vulnificus interaction in the gills: Role of the RtxA13 toxin.</title>
        <authorList>
            <person name="Callol A."/>
            <person name="Pajuelo D."/>
            <person name="Ebbesson L."/>
            <person name="Teles M."/>
            <person name="MacKenzie S."/>
            <person name="Amaro C."/>
        </authorList>
    </citation>
    <scope>NUCLEOTIDE SEQUENCE</scope>
</reference>
<reference evidence="2" key="1">
    <citation type="submission" date="2014-11" db="EMBL/GenBank/DDBJ databases">
        <authorList>
            <person name="Amaro Gonzalez C."/>
        </authorList>
    </citation>
    <scope>NUCLEOTIDE SEQUENCE</scope>
</reference>
<evidence type="ECO:0000313" key="2">
    <source>
        <dbReference type="EMBL" id="JAH12222.1"/>
    </source>
</evidence>
<proteinExistence type="predicted"/>
<name>A0A0E9Q6S7_ANGAN</name>
<sequence>MLPLTVSSNDSDRSLGPMHSNLSVSVGHRLAFLV</sequence>